<reference evidence="2 3" key="1">
    <citation type="journal article" date="2019" name="Gut">
        <title>Antibiotics-induced monodominance of a novel gut bacterial order.</title>
        <authorList>
            <person name="Hildebrand F."/>
            <person name="Moitinho-Silva L."/>
            <person name="Blasche S."/>
            <person name="Jahn M.T."/>
            <person name="Gossmann T.I."/>
            <person name="Heuerta-Cepas J."/>
            <person name="Hercog R."/>
            <person name="Luetge M."/>
            <person name="Bahram M."/>
            <person name="Pryszlak A."/>
            <person name="Alves R.J."/>
            <person name="Waszak S.M."/>
            <person name="Zhu A."/>
            <person name="Ye L."/>
            <person name="Costea P.I."/>
            <person name="Aalvink S."/>
            <person name="Belzer C."/>
            <person name="Forslund S.K."/>
            <person name="Sunagawa S."/>
            <person name="Hentschel U."/>
            <person name="Merten C."/>
            <person name="Patil K.R."/>
            <person name="Benes V."/>
            <person name="Bork P."/>
        </authorList>
    </citation>
    <scope>NUCLEOTIDE SEQUENCE [LARGE SCALE GENOMIC DNA]</scope>
    <source>
        <strain evidence="2 3">HDS1380</strain>
    </source>
</reference>
<dbReference type="InterPro" id="IPR038071">
    <property type="entry name" value="UROD/MetE-like_sf"/>
</dbReference>
<dbReference type="AlphaFoldDB" id="A0A4Q2K8M5"/>
<comment type="caution">
    <text evidence="2">The sequence shown here is derived from an EMBL/GenBank/DDBJ whole genome shotgun (WGS) entry which is preliminary data.</text>
</comment>
<keyword evidence="3" id="KW-1185">Reference proteome</keyword>
<dbReference type="OrthoDB" id="2082033at2"/>
<organism evidence="2 3">
    <name type="scientific">Candidatus Borkfalkia ceftriaxoniphila</name>
    <dbReference type="NCBI Taxonomy" id="2508949"/>
    <lineage>
        <taxon>Bacteria</taxon>
        <taxon>Bacillati</taxon>
        <taxon>Bacillota</taxon>
        <taxon>Clostridia</taxon>
        <taxon>Christensenellales</taxon>
        <taxon>Christensenellaceae</taxon>
        <taxon>Candidatus Borkfalkia</taxon>
    </lineage>
</organism>
<feature type="domain" description="Uroporphyrinogen decarboxylase (URO-D)" evidence="1">
    <location>
        <begin position="103"/>
        <end position="207"/>
    </location>
</feature>
<dbReference type="Proteomes" id="UP000291269">
    <property type="component" value="Unassembled WGS sequence"/>
</dbReference>
<gene>
    <name evidence="2" type="ORF">ESZ91_01240</name>
</gene>
<dbReference type="Gene3D" id="3.20.20.210">
    <property type="match status" value="1"/>
</dbReference>
<name>A0A4Q2K8M5_9FIRM</name>
<dbReference type="Pfam" id="PF01208">
    <property type="entry name" value="URO-D"/>
    <property type="match status" value="1"/>
</dbReference>
<evidence type="ECO:0000259" key="1">
    <source>
        <dbReference type="Pfam" id="PF01208"/>
    </source>
</evidence>
<protein>
    <recommendedName>
        <fullName evidence="1">Uroporphyrinogen decarboxylase (URO-D) domain-containing protein</fullName>
    </recommendedName>
</protein>
<accession>A0A4Q2K8M5</accession>
<dbReference type="GO" id="GO:0004853">
    <property type="term" value="F:uroporphyrinogen decarboxylase activity"/>
    <property type="evidence" value="ECO:0007669"/>
    <property type="project" value="InterPro"/>
</dbReference>
<evidence type="ECO:0000313" key="3">
    <source>
        <dbReference type="Proteomes" id="UP000291269"/>
    </source>
</evidence>
<dbReference type="GO" id="GO:0006779">
    <property type="term" value="P:porphyrin-containing compound biosynthetic process"/>
    <property type="evidence" value="ECO:0007669"/>
    <property type="project" value="InterPro"/>
</dbReference>
<proteinExistence type="predicted"/>
<dbReference type="PANTHER" id="PTHR47099">
    <property type="entry name" value="METHYLCOBAMIDE:COM METHYLTRANSFERASE MTBA"/>
    <property type="match status" value="1"/>
</dbReference>
<dbReference type="SUPFAM" id="SSF51726">
    <property type="entry name" value="UROD/MetE-like"/>
    <property type="match status" value="1"/>
</dbReference>
<dbReference type="InterPro" id="IPR052024">
    <property type="entry name" value="Methanogen_methyltrans"/>
</dbReference>
<dbReference type="RefSeq" id="WP_129223314.1">
    <property type="nucleotide sequence ID" value="NZ_SDOZ01000002.1"/>
</dbReference>
<dbReference type="InterPro" id="IPR000257">
    <property type="entry name" value="Uroporphyrinogen_deCOase"/>
</dbReference>
<dbReference type="EMBL" id="SDOZ01000002">
    <property type="protein sequence ID" value="RXZ61038.1"/>
    <property type="molecule type" value="Genomic_DNA"/>
</dbReference>
<dbReference type="PANTHER" id="PTHR47099:SF1">
    <property type="entry name" value="METHYLCOBAMIDE:COM METHYLTRANSFERASE MTBA"/>
    <property type="match status" value="1"/>
</dbReference>
<evidence type="ECO:0000313" key="2">
    <source>
        <dbReference type="EMBL" id="RXZ61038.1"/>
    </source>
</evidence>
<sequence length="373" mass="42448">MMRDCIRKKLDLIHQLYPSERIAASKRRWESVWDKDKRADRRPFVYYPPLFDAYNALHTAKERLLASLDEIIIRGQVGDDFIPSIFCGCRQSTIPNMFGAKEVVRGGDATCDKILFSPKDIDRLECGKITDGTVAKMWLDMQSYIIDETEGEIPVHVVDMQGPFDVAGQMFGYDNLFVCAYEEPSRYDKLMSLISDAFICFWKAQQKTCGELFIGTHLFAWDYVPQNTGASMSIDSLVMVSPEFYQGYYRKYIEKMADEFGGLVIHSCGDFRHVVPDLMRTKGLKAMNASQLSLRQLVEAGMTADTVGILTLPLEGLEDLADVIRHTNMRVNPTFIGNWSVFGADVPPVEEWTSEQKYCLKEIDDRIVRTLGS</sequence>